<evidence type="ECO:0000313" key="3">
    <source>
        <dbReference type="Proteomes" id="UP001244341"/>
    </source>
</evidence>
<protein>
    <submittedName>
        <fullName evidence="2">Uncharacterized protein</fullName>
    </submittedName>
</protein>
<keyword evidence="1" id="KW-0472">Membrane</keyword>
<keyword evidence="1" id="KW-0812">Transmembrane</keyword>
<name>A0ABY8U7P1_TETOB</name>
<keyword evidence="1" id="KW-1133">Transmembrane helix</keyword>
<dbReference type="EMBL" id="CP126214">
    <property type="protein sequence ID" value="WIA16461.1"/>
    <property type="molecule type" value="Genomic_DNA"/>
</dbReference>
<dbReference type="PANTHER" id="PTHR34553:SF4">
    <property type="entry name" value="G1_S-SPECIFIC CYCLIN-E PROTEIN"/>
    <property type="match status" value="1"/>
</dbReference>
<keyword evidence="3" id="KW-1185">Reference proteome</keyword>
<dbReference type="PANTHER" id="PTHR34553">
    <property type="entry name" value="OS05G0597400 PROTEIN"/>
    <property type="match status" value="1"/>
</dbReference>
<accession>A0ABY8U7P1</accession>
<dbReference type="Proteomes" id="UP001244341">
    <property type="component" value="Chromosome 7b"/>
</dbReference>
<evidence type="ECO:0000256" key="1">
    <source>
        <dbReference type="SAM" id="Phobius"/>
    </source>
</evidence>
<sequence length="308" mass="33695">MKFRDPTLPHQLSKILKNESKSNVRLLKLYESGLPGWAIVLPSYGLWYRPWMRRVTWLLFVLLSVVSMAMGFYDLYKNVPYFKQAIVAMFSPAAAVFEWLEHHTQVRLSILLTYMLGKSQLLMQLALLPGAAGVRAGWSAAKATGQVAKNAAPAVKGAAATAAKAASSGWSIWWWGWGWGMFEPLELMRVSTMRIMRALQAVVRFFVALGVTINQHRLSLMLQLRQKLRGGLRAAAHSPAGRVASAVAVKMGQEDRVARLQQRLQRADSGLISVGSELLGHADSVVAGSALSLEGATAGADQGVVRVV</sequence>
<evidence type="ECO:0000313" key="2">
    <source>
        <dbReference type="EMBL" id="WIA16461.1"/>
    </source>
</evidence>
<organism evidence="2 3">
    <name type="scientific">Tetradesmus obliquus</name>
    <name type="common">Green alga</name>
    <name type="synonym">Acutodesmus obliquus</name>
    <dbReference type="NCBI Taxonomy" id="3088"/>
    <lineage>
        <taxon>Eukaryota</taxon>
        <taxon>Viridiplantae</taxon>
        <taxon>Chlorophyta</taxon>
        <taxon>core chlorophytes</taxon>
        <taxon>Chlorophyceae</taxon>
        <taxon>CS clade</taxon>
        <taxon>Sphaeropleales</taxon>
        <taxon>Scenedesmaceae</taxon>
        <taxon>Tetradesmus</taxon>
    </lineage>
</organism>
<proteinExistence type="predicted"/>
<reference evidence="2 3" key="1">
    <citation type="submission" date="2023-05" db="EMBL/GenBank/DDBJ databases">
        <title>A 100% complete, gapless, phased diploid assembly of the Scenedesmus obliquus UTEX 3031 genome.</title>
        <authorList>
            <person name="Biondi T.C."/>
            <person name="Hanschen E.R."/>
            <person name="Kwon T."/>
            <person name="Eng W."/>
            <person name="Kruse C.P.S."/>
            <person name="Koehler S.I."/>
            <person name="Kunde Y."/>
            <person name="Gleasner C.D."/>
            <person name="You Mak K.T."/>
            <person name="Polle J."/>
            <person name="Hovde B.T."/>
            <person name="Starkenburg S.R."/>
        </authorList>
    </citation>
    <scope>NUCLEOTIDE SEQUENCE [LARGE SCALE GENOMIC DNA]</scope>
    <source>
        <strain evidence="2 3">DOE0152z</strain>
    </source>
</reference>
<gene>
    <name evidence="2" type="ORF">OEZ85_013145</name>
</gene>
<feature type="transmembrane region" description="Helical" evidence="1">
    <location>
        <begin position="55"/>
        <end position="75"/>
    </location>
</feature>